<dbReference type="Proteomes" id="UP000285349">
    <property type="component" value="Unassembled WGS sequence"/>
</dbReference>
<evidence type="ECO:0000256" key="1">
    <source>
        <dbReference type="SAM" id="Phobius"/>
    </source>
</evidence>
<organism evidence="2 3">
    <name type="scientific">Pseudomonas frederiksbergensis</name>
    <dbReference type="NCBI Taxonomy" id="104087"/>
    <lineage>
        <taxon>Bacteria</taxon>
        <taxon>Pseudomonadati</taxon>
        <taxon>Pseudomonadota</taxon>
        <taxon>Gammaproteobacteria</taxon>
        <taxon>Pseudomonadales</taxon>
        <taxon>Pseudomonadaceae</taxon>
        <taxon>Pseudomonas</taxon>
    </lineage>
</organism>
<name>A0A423JW30_9PSED</name>
<feature type="transmembrane region" description="Helical" evidence="1">
    <location>
        <begin position="30"/>
        <end position="51"/>
    </location>
</feature>
<reference evidence="2 3" key="1">
    <citation type="submission" date="2016-10" db="EMBL/GenBank/DDBJ databases">
        <title>Comparative genome analysis of multiple Pseudomonas spp. focuses on biocontrol and plant growth promoting traits.</title>
        <authorList>
            <person name="Tao X.-Y."/>
            <person name="Taylor C.G."/>
        </authorList>
    </citation>
    <scope>NUCLEOTIDE SEQUENCE [LARGE SCALE GENOMIC DNA]</scope>
    <source>
        <strain evidence="2 3">37A10</strain>
    </source>
</reference>
<protein>
    <submittedName>
        <fullName evidence="2">Uncharacterized protein</fullName>
    </submittedName>
</protein>
<evidence type="ECO:0000313" key="3">
    <source>
        <dbReference type="Proteomes" id="UP000285349"/>
    </source>
</evidence>
<keyword evidence="1" id="KW-1133">Transmembrane helix</keyword>
<dbReference type="EMBL" id="MOBQ01000029">
    <property type="protein sequence ID" value="RON41899.1"/>
    <property type="molecule type" value="Genomic_DNA"/>
</dbReference>
<accession>A0A423JW30</accession>
<keyword evidence="1" id="KW-0812">Transmembrane</keyword>
<proteinExistence type="predicted"/>
<keyword evidence="1" id="KW-0472">Membrane</keyword>
<comment type="caution">
    <text evidence="2">The sequence shown here is derived from an EMBL/GenBank/DDBJ whole genome shotgun (WGS) entry which is preliminary data.</text>
</comment>
<sequence>MAAVVAALVEGAAAVPVEGVVVLVAAVRAAVVARVVAVAMAAVTVAVAAAATVETAAATAAATMAQGIPETPQTPDATAPMLSAGMIMACIAPVN</sequence>
<evidence type="ECO:0000313" key="2">
    <source>
        <dbReference type="EMBL" id="RON41899.1"/>
    </source>
</evidence>
<gene>
    <name evidence="2" type="ORF">BK666_23800</name>
</gene>
<dbReference type="AlphaFoldDB" id="A0A423JW30"/>